<dbReference type="InterPro" id="IPR015425">
    <property type="entry name" value="FH2_Formin"/>
</dbReference>
<keyword evidence="5" id="KW-0732">Signal</keyword>
<dbReference type="PANTHER" id="PTHR23213">
    <property type="entry name" value="FORMIN-RELATED"/>
    <property type="match status" value="1"/>
</dbReference>
<evidence type="ECO:0000259" key="6">
    <source>
        <dbReference type="PROSITE" id="PS51444"/>
    </source>
</evidence>
<accession>A0A5D3BH13</accession>
<evidence type="ECO:0000256" key="2">
    <source>
        <dbReference type="RuleBase" id="RU361260"/>
    </source>
</evidence>
<reference evidence="7 8" key="1">
    <citation type="submission" date="2019-08" db="EMBL/GenBank/DDBJ databases">
        <title>Draft genome sequences of two oriental melons (Cucumis melo L. var makuwa).</title>
        <authorList>
            <person name="Kwon S.-Y."/>
        </authorList>
    </citation>
    <scope>NUCLEOTIDE SEQUENCE [LARGE SCALE GENOMIC DNA]</scope>
    <source>
        <strain evidence="8">cv. Chang Bougi</strain>
        <tissue evidence="7">Leaf</tissue>
    </source>
</reference>
<feature type="domain" description="FH2" evidence="6">
    <location>
        <begin position="499"/>
        <end position="932"/>
    </location>
</feature>
<evidence type="ECO:0000256" key="4">
    <source>
        <dbReference type="SAM" id="Phobius"/>
    </source>
</evidence>
<keyword evidence="4" id="KW-0812">Transmembrane</keyword>
<comment type="similarity">
    <text evidence="1">Belongs to the formin-like family. Class-I subfamily.</text>
</comment>
<feature type="compositionally biased region" description="Polar residues" evidence="3">
    <location>
        <begin position="360"/>
        <end position="380"/>
    </location>
</feature>
<feature type="compositionally biased region" description="Pro residues" evidence="3">
    <location>
        <begin position="156"/>
        <end position="165"/>
    </location>
</feature>
<dbReference type="GO" id="GO:0051015">
    <property type="term" value="F:actin filament binding"/>
    <property type="evidence" value="ECO:0007669"/>
    <property type="project" value="InterPro"/>
</dbReference>
<organism evidence="7 8">
    <name type="scientific">Cucumis melo var. makuwa</name>
    <name type="common">Oriental melon</name>
    <dbReference type="NCBI Taxonomy" id="1194695"/>
    <lineage>
        <taxon>Eukaryota</taxon>
        <taxon>Viridiplantae</taxon>
        <taxon>Streptophyta</taxon>
        <taxon>Embryophyta</taxon>
        <taxon>Tracheophyta</taxon>
        <taxon>Spermatophyta</taxon>
        <taxon>Magnoliopsida</taxon>
        <taxon>eudicotyledons</taxon>
        <taxon>Gunneridae</taxon>
        <taxon>Pentapetalae</taxon>
        <taxon>rosids</taxon>
        <taxon>fabids</taxon>
        <taxon>Cucurbitales</taxon>
        <taxon>Cucurbitaceae</taxon>
        <taxon>Benincaseae</taxon>
        <taxon>Cucumis</taxon>
    </lineage>
</organism>
<feature type="compositionally biased region" description="Acidic residues" evidence="3">
    <location>
        <begin position="960"/>
        <end position="970"/>
    </location>
</feature>
<evidence type="ECO:0000313" key="7">
    <source>
        <dbReference type="EMBL" id="TYJ98329.1"/>
    </source>
</evidence>
<sequence length="978" mass="104984">MELRRAGYVVVFVTLLCALAIASSEGRRKTVEMVLTNANCHASSDLDTDMGEKACMKELAEKEYQHEDEESLVPRIKTENMGKKVIRILPPDMKKDVLNCLRKKTMLSRGSESSSSLFDRFNKPTELLLIGGSNIHMKRLIRSSQDSSKRHLAEVPSPPAPPSPSPGAESPVTSPLPSPSHAPMPSPSHAPAKSPSHAPAKSPSHGPAKSPSHAPAKSPSHAPAKSPSHAPAKSPSLSPEKSPGLAPAKSPSLTPAKSPSRDLHPPVEAPEPPPDHTDVPDLPTPSVVRSPPPPRPSSKSRPPKKHEEDQTVIIAGIVAAGLGVVLVVALLLFCCRRGEKSKVDPKDGQKDERPLLNISLSELSAGSSQKSYNLGNSGTKDVNADNGTKPHSFVGNLSANPENGTSMAEAPTSDGKSSAMPHLKPPPGRLDSQPPPAPAPAPAPAAAPPPPPPPAPRAPPPPPLKVGRPPPAPPGAIPGKSQAVPTGPHRRGSSGSSMDADSGSQKTKLKPFFWDKVLANPGQSMVWHEISAGSFQFNEEMMESLFGYTAAETNKGDRKKDSVSDPSLQYIQIIDAKKAQNLSILLRALNVTTAEVLDALEEGNPDLPAELLQTLLKMAPTTEEELKLRLFSGDLSQLGPAERFLKVLVDVPFAFKRLECLLFMLSMSEDVTNIKESFATLKVACNNLRNSRLFLKLLEAVLKTGNRMNDGTYRGGAQAFKLDTLLKLADVKGTDGKTTLLHFVVQEIIRSEGIRAARSDRQSRSSSSIISTDTIFEDFADDSTEHYRQLGLQVVSGLSTELEDVKKAAAVDADGLTTTISKLGQSLIKTKAFINAEMKSLDEDSKFHQSMSKFVEGAEADIAWIAEEEKKIMALVRSTVDYFHGNSGKDEGLRLFTIVRDFLIVLDKTCKQVKEAAEAAAKQAKNSKKETATPSATCQQNSDVRQRLFPAIVERRIGDDESSSSDEDDGERSSSSSS</sequence>
<feature type="compositionally biased region" description="Pro residues" evidence="3">
    <location>
        <begin position="423"/>
        <end position="476"/>
    </location>
</feature>
<feature type="region of interest" description="Disordered" evidence="3">
    <location>
        <begin position="360"/>
        <end position="506"/>
    </location>
</feature>
<feature type="compositionally biased region" description="Low complexity" evidence="3">
    <location>
        <begin position="189"/>
        <end position="239"/>
    </location>
</feature>
<evidence type="ECO:0000256" key="3">
    <source>
        <dbReference type="SAM" id="MobiDB-lite"/>
    </source>
</evidence>
<dbReference type="SMART" id="SM00498">
    <property type="entry name" value="FH2"/>
    <property type="match status" value="1"/>
</dbReference>
<dbReference type="Pfam" id="PF02181">
    <property type="entry name" value="FH2"/>
    <property type="match status" value="1"/>
</dbReference>
<evidence type="ECO:0000256" key="5">
    <source>
        <dbReference type="SAM" id="SignalP"/>
    </source>
</evidence>
<feature type="region of interest" description="Disordered" evidence="3">
    <location>
        <begin position="923"/>
        <end position="978"/>
    </location>
</feature>
<keyword evidence="4" id="KW-1133">Transmembrane helix</keyword>
<proteinExistence type="inferred from homology"/>
<feature type="compositionally biased region" description="Pro residues" evidence="3">
    <location>
        <begin position="174"/>
        <end position="188"/>
    </location>
</feature>
<dbReference type="Gene3D" id="1.20.58.2220">
    <property type="entry name" value="Formin, FH2 domain"/>
    <property type="match status" value="1"/>
</dbReference>
<gene>
    <name evidence="7" type="ORF">E5676_scaffold232G00530</name>
</gene>
<evidence type="ECO:0000313" key="8">
    <source>
        <dbReference type="Proteomes" id="UP000321947"/>
    </source>
</evidence>
<feature type="compositionally biased region" description="Polar residues" evidence="3">
    <location>
        <begin position="395"/>
        <end position="406"/>
    </location>
</feature>
<feature type="compositionally biased region" description="Low complexity" evidence="3">
    <location>
        <begin position="493"/>
        <end position="504"/>
    </location>
</feature>
<name>A0A5D3BH13_CUCMM</name>
<dbReference type="GO" id="GO:0045010">
    <property type="term" value="P:actin nucleation"/>
    <property type="evidence" value="ECO:0007669"/>
    <property type="project" value="InterPro"/>
</dbReference>
<dbReference type="PROSITE" id="PS51444">
    <property type="entry name" value="FH2"/>
    <property type="match status" value="1"/>
</dbReference>
<feature type="compositionally biased region" description="Polar residues" evidence="3">
    <location>
        <begin position="932"/>
        <end position="943"/>
    </location>
</feature>
<dbReference type="InterPro" id="IPR027643">
    <property type="entry name" value="Formin-like_plant"/>
</dbReference>
<dbReference type="SUPFAM" id="SSF101447">
    <property type="entry name" value="Formin homology 2 domain (FH2 domain)"/>
    <property type="match status" value="1"/>
</dbReference>
<dbReference type="PANTHER" id="PTHR23213:SF392">
    <property type="entry name" value="FORMIN-LIKE PROTEIN 3"/>
    <property type="match status" value="1"/>
</dbReference>
<feature type="transmembrane region" description="Helical" evidence="4">
    <location>
        <begin position="312"/>
        <end position="333"/>
    </location>
</feature>
<protein>
    <recommendedName>
        <fullName evidence="2">Formin-like protein</fullName>
    </recommendedName>
</protein>
<feature type="chain" id="PRO_5022684949" description="Formin-like protein" evidence="5">
    <location>
        <begin position="23"/>
        <end position="978"/>
    </location>
</feature>
<feature type="signal peptide" evidence="5">
    <location>
        <begin position="1"/>
        <end position="22"/>
    </location>
</feature>
<dbReference type="AlphaFoldDB" id="A0A5D3BH13"/>
<feature type="region of interest" description="Disordered" evidence="3">
    <location>
        <begin position="144"/>
        <end position="307"/>
    </location>
</feature>
<dbReference type="Proteomes" id="UP000321947">
    <property type="component" value="Unassembled WGS sequence"/>
</dbReference>
<keyword evidence="4" id="KW-0472">Membrane</keyword>
<dbReference type="InterPro" id="IPR042201">
    <property type="entry name" value="FH2_Formin_sf"/>
</dbReference>
<dbReference type="EMBL" id="SSTD01018108">
    <property type="protein sequence ID" value="TYJ98329.1"/>
    <property type="molecule type" value="Genomic_DNA"/>
</dbReference>
<comment type="caution">
    <text evidence="7">The sequence shown here is derived from an EMBL/GenBank/DDBJ whole genome shotgun (WGS) entry which is preliminary data.</text>
</comment>
<evidence type="ECO:0000256" key="1">
    <source>
        <dbReference type="ARBA" id="ARBA00025793"/>
    </source>
</evidence>